<keyword evidence="1" id="KW-0645">Protease</keyword>
<dbReference type="Gene3D" id="3.30.70.360">
    <property type="match status" value="1"/>
</dbReference>
<dbReference type="Pfam" id="PF07687">
    <property type="entry name" value="M20_dimer"/>
    <property type="match status" value="1"/>
</dbReference>
<evidence type="ECO:0000259" key="4">
    <source>
        <dbReference type="Pfam" id="PF07687"/>
    </source>
</evidence>
<dbReference type="SUPFAM" id="SSF53187">
    <property type="entry name" value="Zn-dependent exopeptidases"/>
    <property type="match status" value="1"/>
</dbReference>
<evidence type="ECO:0000256" key="2">
    <source>
        <dbReference type="ARBA" id="ARBA00022723"/>
    </source>
</evidence>
<gene>
    <name evidence="5" type="ORF">AVDCRST_MAG12-1788</name>
</gene>
<evidence type="ECO:0000256" key="3">
    <source>
        <dbReference type="ARBA" id="ARBA00022801"/>
    </source>
</evidence>
<dbReference type="InterPro" id="IPR011650">
    <property type="entry name" value="Peptidase_M20_dimer"/>
</dbReference>
<dbReference type="GO" id="GO:0005829">
    <property type="term" value="C:cytosol"/>
    <property type="evidence" value="ECO:0007669"/>
    <property type="project" value="TreeGrafter"/>
</dbReference>
<dbReference type="GO" id="GO:0009089">
    <property type="term" value="P:lysine biosynthetic process via diaminopimelate"/>
    <property type="evidence" value="ECO:0007669"/>
    <property type="project" value="TreeGrafter"/>
</dbReference>
<protein>
    <submittedName>
        <fullName evidence="5">Acetylornithine deacetylase/Succinyl-diaminopimelate desuccinylase and related deacylases</fullName>
    </submittedName>
</protein>
<dbReference type="NCBIfam" id="NF005034">
    <property type="entry name" value="PRK06446.1"/>
    <property type="match status" value="1"/>
</dbReference>
<dbReference type="Pfam" id="PF01546">
    <property type="entry name" value="Peptidase_M20"/>
    <property type="match status" value="1"/>
</dbReference>
<reference evidence="5" key="1">
    <citation type="submission" date="2020-02" db="EMBL/GenBank/DDBJ databases">
        <authorList>
            <person name="Meier V. D."/>
        </authorList>
    </citation>
    <scope>NUCLEOTIDE SEQUENCE</scope>
    <source>
        <strain evidence="5">AVDCRST_MAG12</strain>
    </source>
</reference>
<dbReference type="GO" id="GO:0046872">
    <property type="term" value="F:metal ion binding"/>
    <property type="evidence" value="ECO:0007669"/>
    <property type="project" value="UniProtKB-KW"/>
</dbReference>
<dbReference type="InterPro" id="IPR051458">
    <property type="entry name" value="Cyt/Met_Dipeptidase"/>
</dbReference>
<dbReference type="PANTHER" id="PTHR43270">
    <property type="entry name" value="BETA-ALA-HIS DIPEPTIDASE"/>
    <property type="match status" value="1"/>
</dbReference>
<dbReference type="InterPro" id="IPR002933">
    <property type="entry name" value="Peptidase_M20"/>
</dbReference>
<organism evidence="5">
    <name type="scientific">uncultured Rubrobacteraceae bacterium</name>
    <dbReference type="NCBI Taxonomy" id="349277"/>
    <lineage>
        <taxon>Bacteria</taxon>
        <taxon>Bacillati</taxon>
        <taxon>Actinomycetota</taxon>
        <taxon>Rubrobacteria</taxon>
        <taxon>Rubrobacterales</taxon>
        <taxon>Rubrobacteraceae</taxon>
        <taxon>environmental samples</taxon>
    </lineage>
</organism>
<dbReference type="GO" id="GO:0009014">
    <property type="term" value="F:succinyl-diaminopimelate desuccinylase activity"/>
    <property type="evidence" value="ECO:0007669"/>
    <property type="project" value="TreeGrafter"/>
</dbReference>
<evidence type="ECO:0000256" key="1">
    <source>
        <dbReference type="ARBA" id="ARBA00022670"/>
    </source>
</evidence>
<name>A0A6J4RZ32_9ACTN</name>
<proteinExistence type="predicted"/>
<accession>A0A6J4RZ32</accession>
<feature type="domain" description="Peptidase M20 dimerisation" evidence="4">
    <location>
        <begin position="190"/>
        <end position="345"/>
    </location>
</feature>
<dbReference type="EMBL" id="CADCVK010000275">
    <property type="protein sequence ID" value="CAA9485719.1"/>
    <property type="molecule type" value="Genomic_DNA"/>
</dbReference>
<evidence type="ECO:0000313" key="5">
    <source>
        <dbReference type="EMBL" id="CAA9485719.1"/>
    </source>
</evidence>
<dbReference type="AlphaFoldDB" id="A0A6J4RZ32"/>
<dbReference type="PANTHER" id="PTHR43270:SF8">
    <property type="entry name" value="DI- AND TRIPEPTIDASE DUG2-RELATED"/>
    <property type="match status" value="1"/>
</dbReference>
<sequence length="454" mass="49611">MDAQSKIERSKDALLEELKEFLRMPSISAREGDDGGFRACAEWVEDRLRDAGADTRIMETEGHPVVYAEIGEGDRTLLSYGHYDVQPPEPLDLWESDPFEPTVRGGSLFARGVADDKGDVLARIQALRLHIEEHGPLPFKLKFLIEGEEEVGSPNLARFVRQNAGLLSADACLWEGTMKDEAGRPGIECGTKGMAYVELRARGASHDLHSMYGGIAPNPVWRLVQALRTIKDEGGGITLDGFEELIEPPSEEELEAIKNIPFDDAALRRLWDVEALDRNLTGGAALREYLLRPTANIAGIQSGYTGPGSKTIVPSEAFVKMDFRLVMGQSPGPVLKLLRDHLDRRGFGDVEVVDLHGVEAAKTPVDSPVVRTAIGAWEDLGRDDAVVFPTIGGSGPTSLFATELGIPTIMTGNVANAGSRIHSPNESVRLDDYFETVGYFARLFERFGREGSPS</sequence>
<keyword evidence="3" id="KW-0378">Hydrolase</keyword>
<dbReference type="GO" id="GO:0006508">
    <property type="term" value="P:proteolysis"/>
    <property type="evidence" value="ECO:0007669"/>
    <property type="project" value="UniProtKB-KW"/>
</dbReference>
<dbReference type="Gene3D" id="3.40.630.10">
    <property type="entry name" value="Zn peptidases"/>
    <property type="match status" value="1"/>
</dbReference>
<keyword evidence="2" id="KW-0479">Metal-binding</keyword>
<dbReference type="GO" id="GO:0008233">
    <property type="term" value="F:peptidase activity"/>
    <property type="evidence" value="ECO:0007669"/>
    <property type="project" value="UniProtKB-KW"/>
</dbReference>